<dbReference type="PANTHER" id="PTHR30565:SF9">
    <property type="entry name" value="PROTEIN YCIF"/>
    <property type="match status" value="1"/>
</dbReference>
<feature type="compositionally biased region" description="Basic residues" evidence="1">
    <location>
        <begin position="1"/>
        <end position="14"/>
    </location>
</feature>
<dbReference type="AlphaFoldDB" id="A0A410V3G8"/>
<protein>
    <submittedName>
        <fullName evidence="2">Uncharacterized protein</fullName>
    </submittedName>
</protein>
<dbReference type="SUPFAM" id="SSF47240">
    <property type="entry name" value="Ferritin-like"/>
    <property type="match status" value="1"/>
</dbReference>
<evidence type="ECO:0000313" key="2">
    <source>
        <dbReference type="EMBL" id="GGI33954.1"/>
    </source>
</evidence>
<proteinExistence type="predicted"/>
<feature type="region of interest" description="Disordered" evidence="1">
    <location>
        <begin position="1"/>
        <end position="25"/>
    </location>
</feature>
<dbReference type="InterPro" id="IPR012347">
    <property type="entry name" value="Ferritin-like"/>
</dbReference>
<dbReference type="PANTHER" id="PTHR30565">
    <property type="entry name" value="PROTEIN YCIF"/>
    <property type="match status" value="1"/>
</dbReference>
<gene>
    <name evidence="2" type="ORF">GCM10010987_77010</name>
    <name evidence="3" type="ORF">XH86_11510</name>
</gene>
<dbReference type="Pfam" id="PF05974">
    <property type="entry name" value="DUF892"/>
    <property type="match status" value="1"/>
</dbReference>
<dbReference type="EMBL" id="CP030057">
    <property type="protein sequence ID" value="QOZ59296.1"/>
    <property type="molecule type" value="Genomic_DNA"/>
</dbReference>
<evidence type="ECO:0000313" key="5">
    <source>
        <dbReference type="Proteomes" id="UP000625079"/>
    </source>
</evidence>
<dbReference type="Proteomes" id="UP000625079">
    <property type="component" value="Unassembled WGS sequence"/>
</dbReference>
<dbReference type="EMBL" id="BMHC01000036">
    <property type="protein sequence ID" value="GGI33954.1"/>
    <property type="molecule type" value="Genomic_DNA"/>
</dbReference>
<dbReference type="InterPro" id="IPR009078">
    <property type="entry name" value="Ferritin-like_SF"/>
</dbReference>
<evidence type="ECO:0000313" key="3">
    <source>
        <dbReference type="EMBL" id="QOZ59296.1"/>
    </source>
</evidence>
<reference evidence="2" key="3">
    <citation type="submission" date="2022-12" db="EMBL/GenBank/DDBJ databases">
        <authorList>
            <person name="Sun Q."/>
            <person name="Zhou Y."/>
        </authorList>
    </citation>
    <scope>NUCLEOTIDE SEQUENCE</scope>
    <source>
        <strain evidence="2">CGMCC 1.15034</strain>
    </source>
</reference>
<dbReference type="RefSeq" id="WP_128964920.1">
    <property type="nucleotide sequence ID" value="NZ_BMHC01000036.1"/>
</dbReference>
<reference evidence="2" key="1">
    <citation type="journal article" date="2014" name="Int. J. Syst. Evol. Microbiol.">
        <title>Complete genome sequence of Corynebacterium casei LMG S-19264T (=DSM 44701T), isolated from a smear-ripened cheese.</title>
        <authorList>
            <consortium name="US DOE Joint Genome Institute (JGI-PGF)"/>
            <person name="Walter F."/>
            <person name="Albersmeier A."/>
            <person name="Kalinowski J."/>
            <person name="Ruckert C."/>
        </authorList>
    </citation>
    <scope>NUCLEOTIDE SEQUENCE</scope>
    <source>
        <strain evidence="2">CGMCC 1.15034</strain>
    </source>
</reference>
<dbReference type="Gene3D" id="1.20.1260.10">
    <property type="match status" value="1"/>
</dbReference>
<accession>A0A410V3G8</accession>
<dbReference type="InterPro" id="IPR047114">
    <property type="entry name" value="YciF"/>
</dbReference>
<evidence type="ECO:0000313" key="4">
    <source>
        <dbReference type="Proteomes" id="UP000593880"/>
    </source>
</evidence>
<keyword evidence="4" id="KW-1185">Reference proteome</keyword>
<reference evidence="3 4" key="2">
    <citation type="submission" date="2018-06" db="EMBL/GenBank/DDBJ databases">
        <title>Comparative genomics of rhizobia nodulating Arachis hypogaea in China.</title>
        <authorList>
            <person name="Li Y."/>
        </authorList>
    </citation>
    <scope>NUCLEOTIDE SEQUENCE [LARGE SCALE GENOMIC DNA]</scope>
    <source>
        <strain evidence="3 4">CCBAU 51658</strain>
    </source>
</reference>
<organism evidence="2 5">
    <name type="scientific">Bradyrhizobium guangdongense</name>
    <dbReference type="NCBI Taxonomy" id="1325090"/>
    <lineage>
        <taxon>Bacteria</taxon>
        <taxon>Pseudomonadati</taxon>
        <taxon>Pseudomonadota</taxon>
        <taxon>Alphaproteobacteria</taxon>
        <taxon>Hyphomicrobiales</taxon>
        <taxon>Nitrobacteraceae</taxon>
        <taxon>Bradyrhizobium</taxon>
    </lineage>
</organism>
<sequence>MAKRAKKRTSKKSSTRSTRSRQPQKTLSDLFLETLKDIYFAENKIIKTLPKMAKAANSKDLAAAFNKHLRETQGQVKRLDQIFKMLGKPARGKPCEAINGITDEGAEIMKDFKNAPALDAGLLAAAQAVEHYEISRYGTLRTWAEELGMQDAARLLQETLDEEEATDHTLSELATSVINLEAEEDYRAAA</sequence>
<dbReference type="InterPro" id="IPR010287">
    <property type="entry name" value="DUF892_YciF-like"/>
</dbReference>
<dbReference type="Proteomes" id="UP000593880">
    <property type="component" value="Chromosome"/>
</dbReference>
<name>A0A410V3G8_9BRAD</name>
<dbReference type="CDD" id="cd07909">
    <property type="entry name" value="YciF"/>
    <property type="match status" value="1"/>
</dbReference>
<dbReference type="OrthoDB" id="9795056at2"/>
<evidence type="ECO:0000256" key="1">
    <source>
        <dbReference type="SAM" id="MobiDB-lite"/>
    </source>
</evidence>